<keyword evidence="3" id="KW-1185">Reference proteome</keyword>
<dbReference type="InterPro" id="IPR029058">
    <property type="entry name" value="AB_hydrolase_fold"/>
</dbReference>
<dbReference type="RefSeq" id="WP_157726398.1">
    <property type="nucleotide sequence ID" value="NZ_AONC01000039.1"/>
</dbReference>
<dbReference type="eggNOG" id="COG1680">
    <property type="taxonomic scope" value="Bacteria"/>
</dbReference>
<accession>W9V5E9</accession>
<dbReference type="InterPro" id="IPR028994">
    <property type="entry name" value="Integrin_alpha_N"/>
</dbReference>
<organism evidence="2 3">
    <name type="scientific">Imhoffiella purpurea</name>
    <dbReference type="NCBI Taxonomy" id="1249627"/>
    <lineage>
        <taxon>Bacteria</taxon>
        <taxon>Pseudomonadati</taxon>
        <taxon>Pseudomonadota</taxon>
        <taxon>Gammaproteobacteria</taxon>
        <taxon>Chromatiales</taxon>
        <taxon>Chromatiaceae</taxon>
        <taxon>Imhoffiella</taxon>
    </lineage>
</organism>
<dbReference type="PATRIC" id="fig|1249627.3.peg.2684"/>
<feature type="compositionally biased region" description="Basic and acidic residues" evidence="1">
    <location>
        <begin position="497"/>
        <end position="506"/>
    </location>
</feature>
<evidence type="ECO:0008006" key="4">
    <source>
        <dbReference type="Google" id="ProtNLM"/>
    </source>
</evidence>
<evidence type="ECO:0000256" key="1">
    <source>
        <dbReference type="SAM" id="MobiDB-lite"/>
    </source>
</evidence>
<dbReference type="STRING" id="1249627.D779_2366"/>
<dbReference type="SUPFAM" id="SSF53474">
    <property type="entry name" value="alpha/beta-Hydrolases"/>
    <property type="match status" value="1"/>
</dbReference>
<feature type="compositionally biased region" description="Basic and acidic residues" evidence="1">
    <location>
        <begin position="525"/>
        <end position="538"/>
    </location>
</feature>
<evidence type="ECO:0000313" key="2">
    <source>
        <dbReference type="EMBL" id="EXJ14574.1"/>
    </source>
</evidence>
<evidence type="ECO:0000313" key="3">
    <source>
        <dbReference type="Proteomes" id="UP000019460"/>
    </source>
</evidence>
<dbReference type="OrthoDB" id="9815414at2"/>
<proteinExistence type="predicted"/>
<feature type="region of interest" description="Disordered" evidence="1">
    <location>
        <begin position="759"/>
        <end position="792"/>
    </location>
</feature>
<name>W9V5E9_9GAMM</name>
<reference evidence="2 3" key="1">
    <citation type="submission" date="2012-11" db="EMBL/GenBank/DDBJ databases">
        <title>Genome assembly of Thiorhodococcus sp. AK35.</title>
        <authorList>
            <person name="Nupur N."/>
            <person name="Khatri I."/>
            <person name="Subramanian S."/>
            <person name="Pinnaka A."/>
        </authorList>
    </citation>
    <scope>NUCLEOTIDE SEQUENCE [LARGE SCALE GENOMIC DNA]</scope>
    <source>
        <strain evidence="2 3">AK35</strain>
    </source>
</reference>
<comment type="caution">
    <text evidence="2">The sequence shown here is derived from an EMBL/GenBank/DDBJ whole genome shotgun (WGS) entry which is preliminary data.</text>
</comment>
<feature type="region of interest" description="Disordered" evidence="1">
    <location>
        <begin position="493"/>
        <end position="542"/>
    </location>
</feature>
<dbReference type="SUPFAM" id="SSF69318">
    <property type="entry name" value="Integrin alpha N-terminal domain"/>
    <property type="match status" value="1"/>
</dbReference>
<dbReference type="AlphaFoldDB" id="W9V5E9"/>
<gene>
    <name evidence="2" type="ORF">D779_2366</name>
</gene>
<dbReference type="EMBL" id="AONC01000039">
    <property type="protein sequence ID" value="EXJ14574.1"/>
    <property type="molecule type" value="Genomic_DNA"/>
</dbReference>
<dbReference type="Proteomes" id="UP000019460">
    <property type="component" value="Unassembled WGS sequence"/>
</dbReference>
<feature type="compositionally biased region" description="Acidic residues" evidence="1">
    <location>
        <begin position="507"/>
        <end position="524"/>
    </location>
</feature>
<protein>
    <recommendedName>
        <fullName evidence="4">FG-GAP repeat protein</fullName>
    </recommendedName>
</protein>
<dbReference type="Gene3D" id="3.40.50.1820">
    <property type="entry name" value="alpha/beta hydrolase"/>
    <property type="match status" value="1"/>
</dbReference>
<sequence length="792" mass="85805">MNTALPNARLPNAPGAKRPERHLVAAIALALLAIPSGASWADTALESRLTDPAAPKRPWLDIAGRPATPGTAAILITHGANSDATDWAKDMAKAICRDLGAKEIESSPEADSATLMCQAGDWDLWAIDWRSWSRTGLTNPFGAYVGGIAVAPSLASPLRDLGYRQLHLIGFSAGAALIDELTLWLRHWARLSDQPGPEIHETLLDPYDPHRETTPYGACADWTDSYFDARTVVTEAMDFTKLTPDYAFSVEVTPAAEGCDILFPYSAICRHSRPYRFYGFSVDPALETELGETEADPILDTLGLGYPLSVEAGVPLERLRVEFPPGQGCRIDVMECVQEHRPPGAWRFVTATADDLAVDAHLGSSQVSPGIGDGLPERIELESRPGSPSAVELLFTTREAVSSLQFDWRFIGDGESLLRIFADERLVGMLDRRTLPERSPVPQRLHLGQLPPGGHRIGLRLDGFAETPAAILLTEMRIGRVERVENAGLGPQTLDPRLADCPRLADTDGDGLDDLRDPDDDGDGFADRIDPEPRDPERVPAAGIGVRLPGQRRFLLDTDADLSPSDADLRPGPFGLPLDVALAGDWNGDGIDETGLYRSAERRFYLDADGNGRWSASNRISEPYGPGGSALPVAGDWNGDGRDEIGLFLPASGRFVLDLDADLGPSSAETQGIPFGLPDAQPLVGDWDGDGDDDLGVWRPGEARAYLDLDGDRRWTPETDATFRLGQPGDRALAGDWNGDGRDEIGVYRPADRRFRLDLNGDRRLDETDPTSAPFGGNRAQPVAGRWHPDSG</sequence>